<dbReference type="PROSITE" id="PS50850">
    <property type="entry name" value="MFS"/>
    <property type="match status" value="1"/>
</dbReference>
<feature type="domain" description="Major facilitator superfamily (MFS) profile" evidence="13">
    <location>
        <begin position="230"/>
        <end position="635"/>
    </location>
</feature>
<evidence type="ECO:0000256" key="3">
    <source>
        <dbReference type="ARBA" id="ARBA00008240"/>
    </source>
</evidence>
<evidence type="ECO:0000256" key="8">
    <source>
        <dbReference type="ARBA" id="ARBA00022989"/>
    </source>
</evidence>
<comment type="caution">
    <text evidence="14">The sequence shown here is derived from an EMBL/GenBank/DDBJ whole genome shotgun (WGS) entry which is preliminary data.</text>
</comment>
<dbReference type="PANTHER" id="PTHR43528">
    <property type="entry name" value="ALPHA-KETOGLUTARATE PERMEASE"/>
    <property type="match status" value="1"/>
</dbReference>
<dbReference type="Pfam" id="PF07690">
    <property type="entry name" value="MFS_1"/>
    <property type="match status" value="1"/>
</dbReference>
<keyword evidence="7" id="KW-0769">Symport</keyword>
<dbReference type="GO" id="GO:0015293">
    <property type="term" value="F:symporter activity"/>
    <property type="evidence" value="ECO:0007669"/>
    <property type="project" value="UniProtKB-KW"/>
</dbReference>
<dbReference type="GO" id="GO:0005886">
    <property type="term" value="C:plasma membrane"/>
    <property type="evidence" value="ECO:0007669"/>
    <property type="project" value="UniProtKB-SubCell"/>
</dbReference>
<evidence type="ECO:0000256" key="4">
    <source>
        <dbReference type="ARBA" id="ARBA00022448"/>
    </source>
</evidence>
<evidence type="ECO:0000256" key="6">
    <source>
        <dbReference type="ARBA" id="ARBA00022692"/>
    </source>
</evidence>
<keyword evidence="15" id="KW-1185">Reference proteome</keyword>
<feature type="transmembrane region" description="Helical" evidence="12">
    <location>
        <begin position="326"/>
        <end position="346"/>
    </location>
</feature>
<keyword evidence="9" id="KW-0333">Golgi apparatus</keyword>
<dbReference type="AlphaFoldDB" id="A0A9W6LRC5"/>
<dbReference type="InterPro" id="IPR051084">
    <property type="entry name" value="H+-coupled_symporters"/>
</dbReference>
<feature type="transmembrane region" description="Helical" evidence="12">
    <location>
        <begin position="488"/>
        <end position="507"/>
    </location>
</feature>
<keyword evidence="4" id="KW-0813">Transport</keyword>
<dbReference type="Proteomes" id="UP001144323">
    <property type="component" value="Unassembled WGS sequence"/>
</dbReference>
<feature type="transmembrane region" description="Helical" evidence="12">
    <location>
        <begin position="609"/>
        <end position="630"/>
    </location>
</feature>
<dbReference type="FunFam" id="1.20.1250.20:FF:000001">
    <property type="entry name" value="Dicarboxylate MFS transporter"/>
    <property type="match status" value="1"/>
</dbReference>
<dbReference type="SUPFAM" id="SSF103473">
    <property type="entry name" value="MFS general substrate transporter"/>
    <property type="match status" value="1"/>
</dbReference>
<dbReference type="InterPro" id="IPR005829">
    <property type="entry name" value="Sugar_transporter_CS"/>
</dbReference>
<dbReference type="InterPro" id="IPR038261">
    <property type="entry name" value="GPP34-like_sf"/>
</dbReference>
<sequence>MSVAIDRPPHVETLPPISLIEEFLLLTLEDSGGEFDSVPEIYLGCGVAGAALMDLALRNRIDSDLDGVFAVDPTPTGDAMLDRALADIAAEPRRLSAQEWITRLSRHAPVMRKAALSALCARGVLRQSDHDFLWVLKDRRYPIVEGQERPEAKKRILALLYNDDLPTPVDIALTSLADACFVFERILTPKELQRVKPRIAQIARMDLIGGEIARTAHHVNVETRAAERRTVIAGLAGNVMEWYDFGVYGFFAAAIGSQFFPAEDPSTSLLASFGVFAVGFIARPLGGMLFGHIGDHFGRRAAVVASVVLMIIPTLFMAILPTYQQIGMAAPILLVLLRLAQGLAVGGEYTTSMVLLVEEAQASRRGFVGSFAPFGALGGLLLGSAVGATLLAVLPEKSAALWGWRLAFFSGLLIGLVVFLIRRRLPPDEKIVKTEEARKSPLGEAFRTQWRTILKVVGFSLGNGVGFYLCFVYLSTWLKEQQHVSSSMALTLNSIAIFTMLIMTPLAGALSDRIGRKPVLMMGAAGLAIVAWPLFWVLNTPNLLTILAAQCVFALFMSCYGASPAFLVEAFPKHVRCSGLSVGYNIAQSVFGGTVPMVAVFLIKVTGYPLAPAFYLMAAGVVSLTMALLIGEDAESGEAS</sequence>
<proteinExistence type="inferred from homology"/>
<gene>
    <name evidence="14" type="ORF">LMG27198_12940</name>
</gene>
<dbReference type="InterPro" id="IPR011701">
    <property type="entry name" value="MFS"/>
</dbReference>
<comment type="similarity">
    <text evidence="3">Belongs to the major facilitator superfamily. Metabolite:H+ Symporter (MHS) family (TC 2.A.1.6) family.</text>
</comment>
<dbReference type="EMBL" id="BSEC01000001">
    <property type="protein sequence ID" value="GLI92302.1"/>
    <property type="molecule type" value="Genomic_DNA"/>
</dbReference>
<evidence type="ECO:0000256" key="5">
    <source>
        <dbReference type="ARBA" id="ARBA00022475"/>
    </source>
</evidence>
<accession>A0A9W6LRC5</accession>
<feature type="transmembrane region" description="Helical" evidence="12">
    <location>
        <begin position="269"/>
        <end position="290"/>
    </location>
</feature>
<evidence type="ECO:0000313" key="14">
    <source>
        <dbReference type="EMBL" id="GLI92302.1"/>
    </source>
</evidence>
<feature type="transmembrane region" description="Helical" evidence="12">
    <location>
        <begin position="580"/>
        <end position="603"/>
    </location>
</feature>
<dbReference type="Gene3D" id="1.10.3630.10">
    <property type="entry name" value="yeast vps74-n-term truncation variant domain like"/>
    <property type="match status" value="1"/>
</dbReference>
<feature type="transmembrane region" description="Helical" evidence="12">
    <location>
        <begin position="302"/>
        <end position="320"/>
    </location>
</feature>
<evidence type="ECO:0000256" key="7">
    <source>
        <dbReference type="ARBA" id="ARBA00022847"/>
    </source>
</evidence>
<dbReference type="GO" id="GO:0005737">
    <property type="term" value="C:cytoplasm"/>
    <property type="evidence" value="ECO:0007669"/>
    <property type="project" value="UniProtKB-ARBA"/>
</dbReference>
<dbReference type="PANTHER" id="PTHR43528:SF1">
    <property type="entry name" value="ALPHA-KETOGLUTARATE PERMEASE"/>
    <property type="match status" value="1"/>
</dbReference>
<feature type="transmembrane region" description="Helical" evidence="12">
    <location>
        <begin position="367"/>
        <end position="394"/>
    </location>
</feature>
<keyword evidence="8 12" id="KW-1133">Transmembrane helix</keyword>
<evidence type="ECO:0000256" key="2">
    <source>
        <dbReference type="ARBA" id="ARBA00004651"/>
    </source>
</evidence>
<dbReference type="InterPro" id="IPR008628">
    <property type="entry name" value="GPP34-like"/>
</dbReference>
<dbReference type="GO" id="GO:0012505">
    <property type="term" value="C:endomembrane system"/>
    <property type="evidence" value="ECO:0007669"/>
    <property type="project" value="UniProtKB-ARBA"/>
</dbReference>
<organism evidence="14 15">
    <name type="scientific">Methylocystis echinoides</name>
    <dbReference type="NCBI Taxonomy" id="29468"/>
    <lineage>
        <taxon>Bacteria</taxon>
        <taxon>Pseudomonadati</taxon>
        <taxon>Pseudomonadota</taxon>
        <taxon>Alphaproteobacteria</taxon>
        <taxon>Hyphomicrobiales</taxon>
        <taxon>Methylocystaceae</taxon>
        <taxon>Methylocystis</taxon>
    </lineage>
</organism>
<dbReference type="InterPro" id="IPR036259">
    <property type="entry name" value="MFS_trans_sf"/>
</dbReference>
<dbReference type="Pfam" id="PF05719">
    <property type="entry name" value="GPP34"/>
    <property type="match status" value="1"/>
</dbReference>
<evidence type="ECO:0000256" key="1">
    <source>
        <dbReference type="ARBA" id="ARBA00004255"/>
    </source>
</evidence>
<evidence type="ECO:0000256" key="9">
    <source>
        <dbReference type="ARBA" id="ARBA00023034"/>
    </source>
</evidence>
<comment type="subcellular location">
    <subcellularLocation>
        <location evidence="2">Cell membrane</location>
        <topology evidence="2">Multi-pass membrane protein</topology>
    </subcellularLocation>
    <subcellularLocation>
        <location evidence="1">Golgi apparatus membrane</location>
        <topology evidence="1">Peripheral membrane protein</topology>
        <orientation evidence="1">Cytoplasmic side</orientation>
    </subcellularLocation>
</comment>
<keyword evidence="6 12" id="KW-0812">Transmembrane</keyword>
<keyword evidence="5" id="KW-1003">Cell membrane</keyword>
<dbReference type="PROSITE" id="PS00216">
    <property type="entry name" value="SUGAR_TRANSPORT_1"/>
    <property type="match status" value="1"/>
</dbReference>
<feature type="transmembrane region" description="Helical" evidence="12">
    <location>
        <begin position="519"/>
        <end position="538"/>
    </location>
</feature>
<dbReference type="GO" id="GO:0070273">
    <property type="term" value="F:phosphatidylinositol-4-phosphate binding"/>
    <property type="evidence" value="ECO:0007669"/>
    <property type="project" value="InterPro"/>
</dbReference>
<evidence type="ECO:0000259" key="13">
    <source>
        <dbReference type="PROSITE" id="PS50850"/>
    </source>
</evidence>
<feature type="transmembrane region" description="Helical" evidence="12">
    <location>
        <begin position="544"/>
        <end position="568"/>
    </location>
</feature>
<name>A0A9W6LRC5_9HYPH</name>
<keyword evidence="10" id="KW-0446">Lipid-binding</keyword>
<keyword evidence="11 12" id="KW-0472">Membrane</keyword>
<feature type="transmembrane region" description="Helical" evidence="12">
    <location>
        <begin position="400"/>
        <end position="421"/>
    </location>
</feature>
<evidence type="ECO:0000256" key="10">
    <source>
        <dbReference type="ARBA" id="ARBA00023121"/>
    </source>
</evidence>
<protein>
    <recommendedName>
        <fullName evidence="13">Major facilitator superfamily (MFS) profile domain-containing protein</fullName>
    </recommendedName>
</protein>
<reference evidence="14" key="1">
    <citation type="journal article" date="2023" name="Int. J. Syst. Evol. Microbiol.">
        <title>Methylocystis iwaonis sp. nov., a type II methane-oxidizing bacterium from surface soil of a rice paddy field in Japan, and emended description of the genus Methylocystis (ex Whittenbury et al. 1970) Bowman et al. 1993.</title>
        <authorList>
            <person name="Kaise H."/>
            <person name="Sawadogo J.B."/>
            <person name="Alam M.S."/>
            <person name="Ueno C."/>
            <person name="Dianou D."/>
            <person name="Shinjo R."/>
            <person name="Asakawa S."/>
        </authorList>
    </citation>
    <scope>NUCLEOTIDE SEQUENCE</scope>
    <source>
        <strain evidence="14">LMG27198</strain>
    </source>
</reference>
<dbReference type="RefSeq" id="WP_281801431.1">
    <property type="nucleotide sequence ID" value="NZ_BSEC01000001.1"/>
</dbReference>
<evidence type="ECO:0000256" key="12">
    <source>
        <dbReference type="SAM" id="Phobius"/>
    </source>
</evidence>
<evidence type="ECO:0000256" key="11">
    <source>
        <dbReference type="ARBA" id="ARBA00023136"/>
    </source>
</evidence>
<dbReference type="InterPro" id="IPR020846">
    <property type="entry name" value="MFS_dom"/>
</dbReference>
<evidence type="ECO:0000313" key="15">
    <source>
        <dbReference type="Proteomes" id="UP001144323"/>
    </source>
</evidence>
<dbReference type="Gene3D" id="1.20.1250.20">
    <property type="entry name" value="MFS general substrate transporter like domains"/>
    <property type="match status" value="2"/>
</dbReference>
<feature type="transmembrane region" description="Helical" evidence="12">
    <location>
        <begin position="456"/>
        <end position="476"/>
    </location>
</feature>